<feature type="domain" description="AB hydrolase-1" evidence="2">
    <location>
        <begin position="20"/>
        <end position="254"/>
    </location>
</feature>
<gene>
    <name evidence="3" type="ORF">EES38_16420</name>
</gene>
<name>A0A3N9TE23_9VIBR</name>
<dbReference type="InterPro" id="IPR029058">
    <property type="entry name" value="AB_hydrolase_fold"/>
</dbReference>
<evidence type="ECO:0000256" key="1">
    <source>
        <dbReference type="ARBA" id="ARBA00022801"/>
    </source>
</evidence>
<organism evidence="3 4">
    <name type="scientific">Vibrio viridaestus</name>
    <dbReference type="NCBI Taxonomy" id="2487322"/>
    <lineage>
        <taxon>Bacteria</taxon>
        <taxon>Pseudomonadati</taxon>
        <taxon>Pseudomonadota</taxon>
        <taxon>Gammaproteobacteria</taxon>
        <taxon>Vibrionales</taxon>
        <taxon>Vibrionaceae</taxon>
        <taxon>Vibrio</taxon>
    </lineage>
</organism>
<dbReference type="AlphaFoldDB" id="A0A3N9TE23"/>
<protein>
    <submittedName>
        <fullName evidence="3">Alpha/beta hydrolase</fullName>
    </submittedName>
</protein>
<dbReference type="PANTHER" id="PTHR43798">
    <property type="entry name" value="MONOACYLGLYCEROL LIPASE"/>
    <property type="match status" value="1"/>
</dbReference>
<keyword evidence="1 3" id="KW-0378">Hydrolase</keyword>
<reference evidence="3 4" key="1">
    <citation type="submission" date="2018-11" db="EMBL/GenBank/DDBJ databases">
        <title>Vibrio LJC006 sp. nov., isolated from seawater during the bloom of the enteromorpha.</title>
        <authorList>
            <person name="Liang J."/>
        </authorList>
    </citation>
    <scope>NUCLEOTIDE SEQUENCE [LARGE SCALE GENOMIC DNA]</scope>
    <source>
        <strain evidence="3 4">LJC006</strain>
    </source>
</reference>
<dbReference type="Proteomes" id="UP000281112">
    <property type="component" value="Unassembled WGS sequence"/>
</dbReference>
<accession>A0A3N9TE23</accession>
<evidence type="ECO:0000313" key="3">
    <source>
        <dbReference type="EMBL" id="RQW61953.1"/>
    </source>
</evidence>
<dbReference type="RefSeq" id="WP_124938292.1">
    <property type="nucleotide sequence ID" value="NZ_RJVQ01000008.1"/>
</dbReference>
<dbReference type="Gene3D" id="3.40.50.1820">
    <property type="entry name" value="alpha/beta hydrolase"/>
    <property type="match status" value="1"/>
</dbReference>
<dbReference type="PANTHER" id="PTHR43798:SF31">
    <property type="entry name" value="AB HYDROLASE SUPERFAMILY PROTEIN YCLE"/>
    <property type="match status" value="1"/>
</dbReference>
<evidence type="ECO:0000313" key="4">
    <source>
        <dbReference type="Proteomes" id="UP000281112"/>
    </source>
</evidence>
<dbReference type="InterPro" id="IPR050266">
    <property type="entry name" value="AB_hydrolase_sf"/>
</dbReference>
<keyword evidence="4" id="KW-1185">Reference proteome</keyword>
<dbReference type="OrthoDB" id="9793083at2"/>
<dbReference type="SUPFAM" id="SSF53474">
    <property type="entry name" value="alpha/beta-Hydrolases"/>
    <property type="match status" value="1"/>
</dbReference>
<dbReference type="EMBL" id="RJVQ01000008">
    <property type="protein sequence ID" value="RQW61953.1"/>
    <property type="molecule type" value="Genomic_DNA"/>
</dbReference>
<comment type="caution">
    <text evidence="3">The sequence shown here is derived from an EMBL/GenBank/DDBJ whole genome shotgun (WGS) entry which is preliminary data.</text>
</comment>
<proteinExistence type="predicted"/>
<sequence>MKSSLLHHKTYICAPNADWLVFIHGAGGSSATWFKQVRYFRQYYNIVLVDLRGHGESTSRDPNNNSQRYSFSLVTQDVIDLLDFLNIKSAHFVGMSMGTIIVRTLIEIRPALVKTMILAGATVKLNCYAQGLITIGNLFKDILPYMWLYRFFAFVVMPQRCQKEARNIFINEARKLNKEEFKRWFALTKDAQTILKRHRKLAPQAPTIYIMGDKDRFFLEAVVQNVSRHETSHLKVMVNCGHVCNIEQPDRFNQIAEEFLSQYR</sequence>
<dbReference type="GO" id="GO:0016787">
    <property type="term" value="F:hydrolase activity"/>
    <property type="evidence" value="ECO:0007669"/>
    <property type="project" value="UniProtKB-KW"/>
</dbReference>
<evidence type="ECO:0000259" key="2">
    <source>
        <dbReference type="Pfam" id="PF12697"/>
    </source>
</evidence>
<dbReference type="GO" id="GO:0016020">
    <property type="term" value="C:membrane"/>
    <property type="evidence" value="ECO:0007669"/>
    <property type="project" value="TreeGrafter"/>
</dbReference>
<dbReference type="Pfam" id="PF12697">
    <property type="entry name" value="Abhydrolase_6"/>
    <property type="match status" value="1"/>
</dbReference>
<dbReference type="InterPro" id="IPR000073">
    <property type="entry name" value="AB_hydrolase_1"/>
</dbReference>